<evidence type="ECO:0000313" key="1">
    <source>
        <dbReference type="EMBL" id="AEK45976.1"/>
    </source>
</evidence>
<sequence length="190" mass="21768">MADTIIAALAGGGLTLFGAVVTASLTSLRERKNRSNTHLSRLIERRYDLYLTYLDVMTRNASVFRGEEDPRTPDVDALYVKLARLEQDMQVFASNMVLGAFEEYRECIRAFLSWNSADEQEQTRLLRLERAVHTLSLAVIREDLGVDGFEPRWRARRVRRATKLFRQKMEQNTLLPGPLDIVALPDTNRP</sequence>
<keyword evidence="2" id="KW-1185">Reference proteome</keyword>
<dbReference type="RefSeq" id="WP_014467604.1">
    <property type="nucleotide sequence ID" value="NC_017186.1"/>
</dbReference>
<gene>
    <name evidence="1" type="ordered locus">RAM_37545</name>
</gene>
<dbReference type="KEGG" id="amn:RAM_37545"/>
<dbReference type="KEGG" id="amm:AMES_7198"/>
<reference evidence="1 2" key="1">
    <citation type="journal article" date="2011" name="J. Bacteriol.">
        <title>Whole genome sequence of the rifamycin B-producing strain Amycolatopsis mediterranei S699.</title>
        <authorList>
            <person name="Verma M."/>
            <person name="Kaur J."/>
            <person name="Kumar M."/>
            <person name="Kumari K."/>
            <person name="Saxena A."/>
            <person name="Anand S."/>
            <person name="Nigam A."/>
            <person name="Ravi V."/>
            <person name="Raghuvanshi S."/>
            <person name="Khurana P."/>
            <person name="Tyagi A.K."/>
            <person name="Khurana J.P."/>
            <person name="Lal R."/>
        </authorList>
    </citation>
    <scope>NUCLEOTIDE SEQUENCE [LARGE SCALE GENOMIC DNA]</scope>
    <source>
        <strain evidence="1 2">S699</strain>
    </source>
</reference>
<dbReference type="EMBL" id="CP002896">
    <property type="protein sequence ID" value="AEK45976.1"/>
    <property type="molecule type" value="Genomic_DNA"/>
</dbReference>
<organism evidence="1 2">
    <name type="scientific">Amycolatopsis mediterranei (strain S699)</name>
    <name type="common">Nocardia mediterranei</name>
    <dbReference type="NCBI Taxonomy" id="713604"/>
    <lineage>
        <taxon>Bacteria</taxon>
        <taxon>Bacillati</taxon>
        <taxon>Actinomycetota</taxon>
        <taxon>Actinomycetes</taxon>
        <taxon>Pseudonocardiales</taxon>
        <taxon>Pseudonocardiaceae</taxon>
        <taxon>Amycolatopsis</taxon>
    </lineage>
</organism>
<evidence type="ECO:0000313" key="2">
    <source>
        <dbReference type="Proteomes" id="UP000006138"/>
    </source>
</evidence>
<dbReference type="GeneID" id="92874949"/>
<dbReference type="Proteomes" id="UP000006138">
    <property type="component" value="Chromosome"/>
</dbReference>
<proteinExistence type="predicted"/>
<name>A0A9R0P449_AMYMS</name>
<protein>
    <submittedName>
        <fullName evidence="1">Uncharacterized protein</fullName>
    </submittedName>
</protein>
<accession>A0A9R0P449</accession>
<dbReference type="AlphaFoldDB" id="A0A9R0P449"/>